<feature type="region of interest" description="Disordered" evidence="1">
    <location>
        <begin position="597"/>
        <end position="622"/>
    </location>
</feature>
<organism evidence="2">
    <name type="scientific">Magallana gigas</name>
    <name type="common">Pacific oyster</name>
    <name type="synonym">Crassostrea gigas</name>
    <dbReference type="NCBI Taxonomy" id="29159"/>
    <lineage>
        <taxon>Eukaryota</taxon>
        <taxon>Metazoa</taxon>
        <taxon>Spiralia</taxon>
        <taxon>Lophotrochozoa</taxon>
        <taxon>Mollusca</taxon>
        <taxon>Bivalvia</taxon>
        <taxon>Autobranchia</taxon>
        <taxon>Pteriomorphia</taxon>
        <taxon>Ostreida</taxon>
        <taxon>Ostreoidea</taxon>
        <taxon>Ostreidae</taxon>
        <taxon>Magallana</taxon>
    </lineage>
</organism>
<feature type="region of interest" description="Disordered" evidence="1">
    <location>
        <begin position="139"/>
        <end position="184"/>
    </location>
</feature>
<proteinExistence type="predicted"/>
<feature type="compositionally biased region" description="Basic and acidic residues" evidence="1">
    <location>
        <begin position="894"/>
        <end position="919"/>
    </location>
</feature>
<feature type="region of interest" description="Disordered" evidence="1">
    <location>
        <begin position="852"/>
        <end position="919"/>
    </location>
</feature>
<feature type="region of interest" description="Disordered" evidence="1">
    <location>
        <begin position="204"/>
        <end position="235"/>
    </location>
</feature>
<feature type="region of interest" description="Disordered" evidence="1">
    <location>
        <begin position="262"/>
        <end position="283"/>
    </location>
</feature>
<evidence type="ECO:0000313" key="2">
    <source>
        <dbReference type="EMBL" id="EKC34336.1"/>
    </source>
</evidence>
<evidence type="ECO:0000256" key="1">
    <source>
        <dbReference type="SAM" id="MobiDB-lite"/>
    </source>
</evidence>
<sequence length="919" mass="109023">MCAAMVDRNPEYPDYGRPMYDSNPQNDYGRPAYESYQQPGDYRRGQEYGQERYNPTSQYPGSSDPPVITSGLVSLSDEKAKERRHLIQMEMRKEYEDHMRRQKPVYYTTGSVDDGLPIGNYAQARKVLDTERHRDYNKYVKEKEEQANRHRDEMVRQQHASPPHPTNQTEMYDHNQMSQQLREERRKEYNDYLDDHKRLDLKSIEGDRTLGTPSKKLKESLEHESAGRPVTPPGGLALGGYEVYRNQLKKDRVREYRQSLLKKEANGTPRAPPTPPVGLNIPTEAERHKIAELKKRQYRDELLRQQKEQILNRAQHQLEIPVIDRRQPNSDPPPPINPPQDRPPSGRWDPQSYRQSNFDQRVTSPPHQANIGHDDYGAFRRQTEHEVRNKEYNDFLAKKQHLEDEKKQKLADQRRQAPAPIVKGDYYDSEQYDRRRQALNDLQHREYQNYLKNGDPSNQTSAPHSYGTSLPMVESELKYNEFRKKQEKQRNWDYNVLLKHDQQRNRAPTPDHLQGLPLSQRQYDSMRKMQEKQRNQEYNDLLAKKGFNQHQPPETNRRPELGLKSEFQDQIAPQAISSDQVRTNSGKVKYYGLMTETQEQEPAGRQSQRNAPVGSLIAGDRVDYPSSANERFNRERRKDYNDYIKPQDLKNIHRKREEAIAKIESDGIDMDKVRIFPQGEYVEKHKQLQEEWRKNFRDFAAKHPVVQRSKEIWREDEPVHTIPQSGEYKGRRKRLDAQLQKEFKEYQSQKTPPKERVKEFGSQGAVLFDPVYNKDVKNRMREERSKDLKDFLEKQEADRFRKQENTRPDNRIGFMTHLGRPVEEMREKLAKERHEEYNKYLKDKYISQPHQRPLERPKWVDSKVMEDNWQKEAAGSRSRPTSDKPIHTPTYEEMLDKKRREEASYRRFDDPEYSRSGAE</sequence>
<protein>
    <submittedName>
        <fullName evidence="2">Uncharacterized protein</fullName>
    </submittedName>
</protein>
<dbReference type="InParanoid" id="K1RJA7"/>
<reference evidence="2" key="1">
    <citation type="journal article" date="2012" name="Nature">
        <title>The oyster genome reveals stress adaptation and complexity of shell formation.</title>
        <authorList>
            <person name="Zhang G."/>
            <person name="Fang X."/>
            <person name="Guo X."/>
            <person name="Li L."/>
            <person name="Luo R."/>
            <person name="Xu F."/>
            <person name="Yang P."/>
            <person name="Zhang L."/>
            <person name="Wang X."/>
            <person name="Qi H."/>
            <person name="Xiong Z."/>
            <person name="Que H."/>
            <person name="Xie Y."/>
            <person name="Holland P.W."/>
            <person name="Paps J."/>
            <person name="Zhu Y."/>
            <person name="Wu F."/>
            <person name="Chen Y."/>
            <person name="Wang J."/>
            <person name="Peng C."/>
            <person name="Meng J."/>
            <person name="Yang L."/>
            <person name="Liu J."/>
            <person name="Wen B."/>
            <person name="Zhang N."/>
            <person name="Huang Z."/>
            <person name="Zhu Q."/>
            <person name="Feng Y."/>
            <person name="Mount A."/>
            <person name="Hedgecock D."/>
            <person name="Xu Z."/>
            <person name="Liu Y."/>
            <person name="Domazet-Loso T."/>
            <person name="Du Y."/>
            <person name="Sun X."/>
            <person name="Zhang S."/>
            <person name="Liu B."/>
            <person name="Cheng P."/>
            <person name="Jiang X."/>
            <person name="Li J."/>
            <person name="Fan D."/>
            <person name="Wang W."/>
            <person name="Fu W."/>
            <person name="Wang T."/>
            <person name="Wang B."/>
            <person name="Zhang J."/>
            <person name="Peng Z."/>
            <person name="Li Y."/>
            <person name="Li N."/>
            <person name="Wang J."/>
            <person name="Chen M."/>
            <person name="He Y."/>
            <person name="Tan F."/>
            <person name="Song X."/>
            <person name="Zheng Q."/>
            <person name="Huang R."/>
            <person name="Yang H."/>
            <person name="Du X."/>
            <person name="Chen L."/>
            <person name="Yang M."/>
            <person name="Gaffney P.M."/>
            <person name="Wang S."/>
            <person name="Luo L."/>
            <person name="She Z."/>
            <person name="Ming Y."/>
            <person name="Huang W."/>
            <person name="Zhang S."/>
            <person name="Huang B."/>
            <person name="Zhang Y."/>
            <person name="Qu T."/>
            <person name="Ni P."/>
            <person name="Miao G."/>
            <person name="Wang J."/>
            <person name="Wang Q."/>
            <person name="Steinberg C.E."/>
            <person name="Wang H."/>
            <person name="Li N."/>
            <person name="Qian L."/>
            <person name="Zhang G."/>
            <person name="Li Y."/>
            <person name="Yang H."/>
            <person name="Liu X."/>
            <person name="Wang J."/>
            <person name="Yin Y."/>
            <person name="Wang J."/>
        </authorList>
    </citation>
    <scope>NUCLEOTIDE SEQUENCE [LARGE SCALE GENOMIC DNA]</scope>
    <source>
        <strain evidence="2">05x7-T-G4-1.051#20</strain>
    </source>
</reference>
<feature type="region of interest" description="Disordered" evidence="1">
    <location>
        <begin position="399"/>
        <end position="428"/>
    </location>
</feature>
<dbReference type="AlphaFoldDB" id="K1RJA7"/>
<feature type="compositionally biased region" description="Basic and acidic residues" evidence="1">
    <location>
        <begin position="399"/>
        <end position="415"/>
    </location>
</feature>
<dbReference type="HOGENOM" id="CLU_317181_0_0_1"/>
<feature type="compositionally biased region" description="Pro residues" evidence="1">
    <location>
        <begin position="330"/>
        <end position="342"/>
    </location>
</feature>
<accession>K1RJA7</accession>
<feature type="region of interest" description="Disordered" evidence="1">
    <location>
        <begin position="1"/>
        <end position="81"/>
    </location>
</feature>
<feature type="compositionally biased region" description="Basic and acidic residues" evidence="1">
    <location>
        <begin position="216"/>
        <end position="226"/>
    </location>
</feature>
<feature type="region of interest" description="Disordered" evidence="1">
    <location>
        <begin position="313"/>
        <end position="376"/>
    </location>
</feature>
<gene>
    <name evidence="2" type="ORF">CGI_10023442</name>
</gene>
<feature type="compositionally biased region" description="Polar residues" evidence="1">
    <location>
        <begin position="166"/>
        <end position="180"/>
    </location>
</feature>
<feature type="compositionally biased region" description="Basic and acidic residues" evidence="1">
    <location>
        <begin position="852"/>
        <end position="870"/>
    </location>
</feature>
<feature type="compositionally biased region" description="Polar residues" evidence="1">
    <location>
        <begin position="352"/>
        <end position="367"/>
    </location>
</feature>
<feature type="compositionally biased region" description="Basic and acidic residues" evidence="1">
    <location>
        <begin position="41"/>
        <end position="50"/>
    </location>
</feature>
<dbReference type="EMBL" id="JH817736">
    <property type="protein sequence ID" value="EKC34336.1"/>
    <property type="molecule type" value="Genomic_DNA"/>
</dbReference>
<feature type="compositionally biased region" description="Basic and acidic residues" evidence="1">
    <location>
        <begin position="139"/>
        <end position="156"/>
    </location>
</feature>
<name>K1RJA7_MAGGI</name>